<keyword evidence="5" id="KW-1185">Reference proteome</keyword>
<dbReference type="InterPro" id="IPR045888">
    <property type="entry name" value="Erv"/>
</dbReference>
<dbReference type="GO" id="GO:0030134">
    <property type="term" value="C:COPII-coated ER to Golgi transport vesicle"/>
    <property type="evidence" value="ECO:0007669"/>
    <property type="project" value="TreeGrafter"/>
</dbReference>
<dbReference type="Proteomes" id="UP000023152">
    <property type="component" value="Unassembled WGS sequence"/>
</dbReference>
<reference evidence="4 5" key="1">
    <citation type="journal article" date="2013" name="Curr. Biol.">
        <title>The Genome of the Foraminiferan Reticulomyxa filosa.</title>
        <authorList>
            <person name="Glockner G."/>
            <person name="Hulsmann N."/>
            <person name="Schleicher M."/>
            <person name="Noegel A.A."/>
            <person name="Eichinger L."/>
            <person name="Gallinger C."/>
            <person name="Pawlowski J."/>
            <person name="Sierra R."/>
            <person name="Euteneuer U."/>
            <person name="Pillet L."/>
            <person name="Moustafa A."/>
            <person name="Platzer M."/>
            <person name="Groth M."/>
            <person name="Szafranski K."/>
            <person name="Schliwa M."/>
        </authorList>
    </citation>
    <scope>NUCLEOTIDE SEQUENCE [LARGE SCALE GENOMIC DNA]</scope>
</reference>
<evidence type="ECO:0000256" key="1">
    <source>
        <dbReference type="ARBA" id="ARBA00005648"/>
    </source>
</evidence>
<comment type="caution">
    <text evidence="4">The sequence shown here is derived from an EMBL/GenBank/DDBJ whole genome shotgun (WGS) entry which is preliminary data.</text>
</comment>
<proteinExistence type="inferred from homology"/>
<feature type="transmembrane region" description="Helical" evidence="2">
    <location>
        <begin position="226"/>
        <end position="247"/>
    </location>
</feature>
<evidence type="ECO:0000313" key="4">
    <source>
        <dbReference type="EMBL" id="ETO10224.1"/>
    </source>
</evidence>
<keyword evidence="2" id="KW-0472">Membrane</keyword>
<dbReference type="GO" id="GO:0005783">
    <property type="term" value="C:endoplasmic reticulum"/>
    <property type="evidence" value="ECO:0007669"/>
    <property type="project" value="TreeGrafter"/>
</dbReference>
<gene>
    <name evidence="4" type="ORF">RFI_27152</name>
</gene>
<evidence type="ECO:0000313" key="5">
    <source>
        <dbReference type="Proteomes" id="UP000023152"/>
    </source>
</evidence>
<dbReference type="Pfam" id="PF07970">
    <property type="entry name" value="COPIIcoated_ERV"/>
    <property type="match status" value="1"/>
</dbReference>
<dbReference type="InterPro" id="IPR012936">
    <property type="entry name" value="Erv_C"/>
</dbReference>
<keyword evidence="2" id="KW-1133">Transmembrane helix</keyword>
<dbReference type="AlphaFoldDB" id="X6M8I1"/>
<comment type="similarity">
    <text evidence="1">Belongs to the ERGIC family.</text>
</comment>
<dbReference type="OrthoDB" id="270930at2759"/>
<protein>
    <submittedName>
        <fullName evidence="4">Endoplasmic reticulum-Golgi intermediate compartment protein</fullName>
    </submittedName>
</protein>
<evidence type="ECO:0000259" key="3">
    <source>
        <dbReference type="Pfam" id="PF07970"/>
    </source>
</evidence>
<accession>X6M8I1</accession>
<feature type="domain" description="Endoplasmic reticulum vesicle transporter C-terminal" evidence="3">
    <location>
        <begin position="71"/>
        <end position="248"/>
    </location>
</feature>
<name>X6M8I1_RETFI</name>
<dbReference type="EMBL" id="ASPP01023582">
    <property type="protein sequence ID" value="ETO10224.1"/>
    <property type="molecule type" value="Genomic_DNA"/>
</dbReference>
<dbReference type="PANTHER" id="PTHR10984">
    <property type="entry name" value="ENDOPLASMIC RETICULUM-GOLGI INTERMEDIATE COMPARTMENT PROTEIN"/>
    <property type="match status" value="1"/>
</dbReference>
<evidence type="ECO:0000256" key="2">
    <source>
        <dbReference type="SAM" id="Phobius"/>
    </source>
</evidence>
<sequence length="274" mass="31490">MDVSGEQQVHVQADIRKYRLDRNGRRMNNRPFISGFFVCFRFFKKKICIYIFFVLLKKKKNSLKGLQTIQLGEEQNEGCRIEGHLHVQKVEGNFHLALGAAHNINGRHVHQFVLSDIPKFNCSHTIHHLSFGDPFPQQVFPLNGISHVITEMGGGVFQYYLKIIPTEYISPTGHRIYSNQYWSSYKYNHIRPSSEHERTEVALPGVFFIYEMNEYMVRISRQRPSLTDFLVNLCAIVGGVYAVSGLLDSIAFNLTMINKAKHAIKIALTKSLDV</sequence>
<keyword evidence="2" id="KW-0812">Transmembrane</keyword>
<dbReference type="PANTHER" id="PTHR10984:SF25">
    <property type="entry name" value="ENDOPLASMIC RETICULUM-GOLGI INTERMEDIATE COMPARTMENT PROTEIN 3"/>
    <property type="match status" value="1"/>
</dbReference>
<feature type="transmembrane region" description="Helical" evidence="2">
    <location>
        <begin position="32"/>
        <end position="56"/>
    </location>
</feature>
<organism evidence="4 5">
    <name type="scientific">Reticulomyxa filosa</name>
    <dbReference type="NCBI Taxonomy" id="46433"/>
    <lineage>
        <taxon>Eukaryota</taxon>
        <taxon>Sar</taxon>
        <taxon>Rhizaria</taxon>
        <taxon>Retaria</taxon>
        <taxon>Foraminifera</taxon>
        <taxon>Monothalamids</taxon>
        <taxon>Reticulomyxidae</taxon>
        <taxon>Reticulomyxa</taxon>
    </lineage>
</organism>